<reference evidence="2" key="1">
    <citation type="journal article" date="2014" name="Int. J. Syst. Evol. Microbiol.">
        <title>Complete genome sequence of Corynebacterium casei LMG S-19264T (=DSM 44701T), isolated from a smear-ripened cheese.</title>
        <authorList>
            <consortium name="US DOE Joint Genome Institute (JGI-PGF)"/>
            <person name="Walter F."/>
            <person name="Albersmeier A."/>
            <person name="Kalinowski J."/>
            <person name="Ruckert C."/>
        </authorList>
    </citation>
    <scope>NUCLEOTIDE SEQUENCE</scope>
    <source>
        <strain evidence="2">JCM 17820</strain>
    </source>
</reference>
<evidence type="ECO:0000313" key="2">
    <source>
        <dbReference type="EMBL" id="GGN90962.1"/>
    </source>
</evidence>
<reference evidence="2" key="2">
    <citation type="submission" date="2020-09" db="EMBL/GenBank/DDBJ databases">
        <authorList>
            <person name="Sun Q."/>
            <person name="Ohkuma M."/>
        </authorList>
    </citation>
    <scope>NUCLEOTIDE SEQUENCE</scope>
    <source>
        <strain evidence="2">JCM 17820</strain>
    </source>
</reference>
<sequence length="103" mass="11044">MIGTTPEPNENVVADDPDSLVVTISEKLAAERGVSPRELPPLNDYVNVDALASLFNSPGSAHLTTSGRVRFQVEYNEIQVDHDGTVSVRTLGAEPSPVETVQD</sequence>
<evidence type="ECO:0000259" key="1">
    <source>
        <dbReference type="Pfam" id="PF18545"/>
    </source>
</evidence>
<dbReference type="EMBL" id="BMOU01000002">
    <property type="protein sequence ID" value="GGN90962.1"/>
    <property type="molecule type" value="Genomic_DNA"/>
</dbReference>
<proteinExistence type="predicted"/>
<gene>
    <name evidence="2" type="ORF">GCM10009030_13480</name>
</gene>
<dbReference type="Pfam" id="PF18545">
    <property type="entry name" value="HalOD1"/>
    <property type="match status" value="1"/>
</dbReference>
<organism evidence="2 3">
    <name type="scientific">Haloarcula pellucida</name>
    <dbReference type="NCBI Taxonomy" id="1427151"/>
    <lineage>
        <taxon>Archaea</taxon>
        <taxon>Methanobacteriati</taxon>
        <taxon>Methanobacteriota</taxon>
        <taxon>Stenosarchaea group</taxon>
        <taxon>Halobacteria</taxon>
        <taxon>Halobacteriales</taxon>
        <taxon>Haloarculaceae</taxon>
        <taxon>Haloarcula</taxon>
    </lineage>
</organism>
<feature type="domain" description="Halobacterial output" evidence="1">
    <location>
        <begin position="18"/>
        <end position="89"/>
    </location>
</feature>
<protein>
    <recommendedName>
        <fullName evidence="1">Halobacterial output domain-containing protein</fullName>
    </recommendedName>
</protein>
<name>A0A830GLW7_9EURY</name>
<comment type="caution">
    <text evidence="2">The sequence shown here is derived from an EMBL/GenBank/DDBJ whole genome shotgun (WGS) entry which is preliminary data.</text>
</comment>
<evidence type="ECO:0000313" key="3">
    <source>
        <dbReference type="Proteomes" id="UP000605784"/>
    </source>
</evidence>
<dbReference type="Proteomes" id="UP000605784">
    <property type="component" value="Unassembled WGS sequence"/>
</dbReference>
<dbReference type="RefSeq" id="WP_188995792.1">
    <property type="nucleotide sequence ID" value="NZ_BMOU01000002.1"/>
</dbReference>
<keyword evidence="3" id="KW-1185">Reference proteome</keyword>
<dbReference type="InterPro" id="IPR040624">
    <property type="entry name" value="HalOD1"/>
</dbReference>
<accession>A0A830GLW7</accession>
<dbReference type="AlphaFoldDB" id="A0A830GLW7"/>